<dbReference type="eggNOG" id="KOG3021">
    <property type="taxonomic scope" value="Eukaryota"/>
</dbReference>
<dbReference type="EC" id="2.7.1.172" evidence="1"/>
<dbReference type="OrthoDB" id="5772781at2759"/>
<accession>F0XII8</accession>
<dbReference type="EMBL" id="GL629771">
    <property type="protein sequence ID" value="EFX02465.1"/>
    <property type="molecule type" value="Genomic_DNA"/>
</dbReference>
<dbReference type="PANTHER" id="PTHR12149:SF8">
    <property type="entry name" value="PROTEIN-RIBULOSAMINE 3-KINASE"/>
    <property type="match status" value="1"/>
</dbReference>
<comment type="catalytic activity">
    <reaction evidence="2">
        <text>N(6)-D-ribulosyl-L-lysyl-[protein] + ATP = N(6)-(3-O-phospho-D-ribulosyl)-L-lysyl-[protein] + ADP + H(+)</text>
        <dbReference type="Rhea" id="RHEA:48432"/>
        <dbReference type="Rhea" id="RHEA-COMP:12103"/>
        <dbReference type="Rhea" id="RHEA-COMP:12104"/>
        <dbReference type="ChEBI" id="CHEBI:15378"/>
        <dbReference type="ChEBI" id="CHEBI:30616"/>
        <dbReference type="ChEBI" id="CHEBI:90418"/>
        <dbReference type="ChEBI" id="CHEBI:90420"/>
        <dbReference type="ChEBI" id="CHEBI:456216"/>
        <dbReference type="EC" id="2.7.1.172"/>
    </reaction>
    <physiologicalReaction direction="left-to-right" evidence="2">
        <dbReference type="Rhea" id="RHEA:48433"/>
    </physiologicalReaction>
</comment>
<name>F0XII8_GROCL</name>
<dbReference type="InterPro" id="IPR016477">
    <property type="entry name" value="Fructo-/Ketosamine-3-kinase"/>
</dbReference>
<organism evidence="4">
    <name type="scientific">Grosmannia clavigera (strain kw1407 / UAMH 11150)</name>
    <name type="common">Blue stain fungus</name>
    <name type="synonym">Graphiocladiella clavigera</name>
    <dbReference type="NCBI Taxonomy" id="655863"/>
    <lineage>
        <taxon>Eukaryota</taxon>
        <taxon>Fungi</taxon>
        <taxon>Dikarya</taxon>
        <taxon>Ascomycota</taxon>
        <taxon>Pezizomycotina</taxon>
        <taxon>Sordariomycetes</taxon>
        <taxon>Sordariomycetidae</taxon>
        <taxon>Ophiostomatales</taxon>
        <taxon>Ophiostomataceae</taxon>
        <taxon>Leptographium</taxon>
    </lineage>
</organism>
<dbReference type="Pfam" id="PF03881">
    <property type="entry name" value="Fructosamin_kin"/>
    <property type="match status" value="1"/>
</dbReference>
<protein>
    <recommendedName>
        <fullName evidence="1">protein-ribulosamine 3-kinase</fullName>
        <ecNumber evidence="1">2.7.1.172</ecNumber>
    </recommendedName>
</protein>
<keyword evidence="3" id="KW-0808">Transferase</keyword>
<dbReference type="GeneID" id="25979191"/>
<dbReference type="InterPro" id="IPR011009">
    <property type="entry name" value="Kinase-like_dom_sf"/>
</dbReference>
<keyword evidence="3" id="KW-0418">Kinase</keyword>
<dbReference type="Gene3D" id="3.90.1200.10">
    <property type="match status" value="1"/>
</dbReference>
<dbReference type="SUPFAM" id="SSF56112">
    <property type="entry name" value="Protein kinase-like (PK-like)"/>
    <property type="match status" value="1"/>
</dbReference>
<reference evidence="3 4" key="1">
    <citation type="journal article" date="2011" name="Proc. Natl. Acad. Sci. U.S.A.">
        <title>Genome and transcriptome analyses of the mountain pine beetle-fungal symbiont Grosmannia clavigera, a lodgepole pine pathogen.</title>
        <authorList>
            <person name="DiGuistini S."/>
            <person name="Wang Y."/>
            <person name="Liao N.Y."/>
            <person name="Taylor G."/>
            <person name="Tanguay P."/>
            <person name="Feau N."/>
            <person name="Henrissat B."/>
            <person name="Chan S.K."/>
            <person name="Hesse-Orce U."/>
            <person name="Alamouti S.M."/>
            <person name="Tsui C.K.M."/>
            <person name="Docking R.T."/>
            <person name="Levasseur A."/>
            <person name="Haridas S."/>
            <person name="Robertson G."/>
            <person name="Birol I."/>
            <person name="Holt R.A."/>
            <person name="Marra M.A."/>
            <person name="Hamelin R.C."/>
            <person name="Hirst M."/>
            <person name="Jones S.J.M."/>
            <person name="Bohlmann J."/>
            <person name="Breuil C."/>
        </authorList>
    </citation>
    <scope>NUCLEOTIDE SEQUENCE [LARGE SCALE GENOMIC DNA]</scope>
    <source>
        <strain evidence="4">kw1407 / UAMH 11150</strain>
    </source>
</reference>
<evidence type="ECO:0000256" key="2">
    <source>
        <dbReference type="ARBA" id="ARBA00048655"/>
    </source>
</evidence>
<dbReference type="HOGENOM" id="CLU_036517_1_2_1"/>
<gene>
    <name evidence="3" type="ORF">CMQ_5826</name>
</gene>
<keyword evidence="4" id="KW-1185">Reference proteome</keyword>
<dbReference type="Proteomes" id="UP000007796">
    <property type="component" value="Unassembled WGS sequence"/>
</dbReference>
<dbReference type="GO" id="GO:0016301">
    <property type="term" value="F:kinase activity"/>
    <property type="evidence" value="ECO:0007669"/>
    <property type="project" value="UniProtKB-KW"/>
</dbReference>
<dbReference type="GO" id="GO:0102193">
    <property type="term" value="F:protein-ribulosamine 3-kinase activity"/>
    <property type="evidence" value="ECO:0007669"/>
    <property type="project" value="UniProtKB-EC"/>
</dbReference>
<dbReference type="RefSeq" id="XP_014171947.1">
    <property type="nucleotide sequence ID" value="XM_014316472.1"/>
</dbReference>
<proteinExistence type="predicted"/>
<sequence>MSRALQLLINSSNGVGLPYEGRFRVDDSVLEQFPEGTIVISASRFRSSGWTNTALLHLRLSDGSEERYFLKSAPGYHGRVMMEGEYSAMTELFKWAPELVPKPHSWGEYSLSSPEAYFFIIQYIENTGDMPDANQLCSKLAVLHFKSQSPNGQFGFDVTTCQGWVPQAVAWQRSWTAFFTQLLKHVTNMNADVNGYWEDLDVLEKRLVANVIPRLLDALERNGRTVKPCSIHSDLWEGNTATSLQDGKVFIFDSAAFYAHNEMEIGSWRCYYNRISDEDYTSAYLRHVEPSEPREEWDDRNQLYSIYYNVIYSVNHLDHGIAVRQR</sequence>
<evidence type="ECO:0000256" key="1">
    <source>
        <dbReference type="ARBA" id="ARBA00011961"/>
    </source>
</evidence>
<dbReference type="InParanoid" id="F0XII8"/>
<dbReference type="PANTHER" id="PTHR12149">
    <property type="entry name" value="FRUCTOSAMINE 3 KINASE-RELATED PROTEIN"/>
    <property type="match status" value="1"/>
</dbReference>
<evidence type="ECO:0000313" key="3">
    <source>
        <dbReference type="EMBL" id="EFX02465.1"/>
    </source>
</evidence>
<dbReference type="AlphaFoldDB" id="F0XII8"/>
<evidence type="ECO:0000313" key="4">
    <source>
        <dbReference type="Proteomes" id="UP000007796"/>
    </source>
</evidence>